<accession>D9X457</accession>
<feature type="region of interest" description="Disordered" evidence="1">
    <location>
        <begin position="1"/>
        <end position="52"/>
    </location>
</feature>
<dbReference type="HOGENOM" id="CLU_1383494_0_0_11"/>
<keyword evidence="4" id="KW-1185">Reference proteome</keyword>
<sequence length="226" mass="25262">MARRFRRAKAPPGGAVRALRAVRPGPPQYPGDAVTASLPHQGSWPDGEERPAEDRRHMIRRRALTLLIIVLLIGVPAGYLVISANQSRDSGKDKEAKYSATGLTAGWPSKLQRRIYQVPVPHPAWHVAYYETNNWKTSRLYTQFETNSAGLDAYLTGLGMTRDDLEKGHVTIGARDRKITGWKFAENGEWSGFVHRQKNPAPTHDVVVDLSNPAYPWVYVVSRTVP</sequence>
<reference evidence="4" key="1">
    <citation type="submission" date="2009-02" db="EMBL/GenBank/DDBJ databases">
        <title>Annotation of Streptomyces viridochromogenes strain DSM 40736.</title>
        <authorList>
            <consortium name="The Broad Institute Genome Sequencing Platform"/>
            <consortium name="Broad Institute Microbial Sequencing Center"/>
            <person name="Fischbach M."/>
            <person name="Godfrey P."/>
            <person name="Ward D."/>
            <person name="Young S."/>
            <person name="Zeng Q."/>
            <person name="Koehrsen M."/>
            <person name="Alvarado L."/>
            <person name="Berlin A.M."/>
            <person name="Bochicchio J."/>
            <person name="Borenstein D."/>
            <person name="Chapman S.B."/>
            <person name="Chen Z."/>
            <person name="Engels R."/>
            <person name="Freedman E."/>
            <person name="Gellesch M."/>
            <person name="Goldberg J."/>
            <person name="Griggs A."/>
            <person name="Gujja S."/>
            <person name="Heilman E.R."/>
            <person name="Heiman D.I."/>
            <person name="Hepburn T.A."/>
            <person name="Howarth C."/>
            <person name="Jen D."/>
            <person name="Larson L."/>
            <person name="Lewis B."/>
            <person name="Mehta T."/>
            <person name="Park D."/>
            <person name="Pearson M."/>
            <person name="Richards J."/>
            <person name="Roberts A."/>
            <person name="Saif S."/>
            <person name="Shea T.D."/>
            <person name="Shenoy N."/>
            <person name="Sisk P."/>
            <person name="Stolte C."/>
            <person name="Sykes S.N."/>
            <person name="Thomson T."/>
            <person name="Walk T."/>
            <person name="White J."/>
            <person name="Yandava C."/>
            <person name="Straight P."/>
            <person name="Clardy J."/>
            <person name="Hung D."/>
            <person name="Kolter R."/>
            <person name="Mekalanos J."/>
            <person name="Walker S."/>
            <person name="Walsh C.T."/>
            <person name="Wieland-Brown L.C."/>
            <person name="Haas B."/>
            <person name="Nusbaum C."/>
            <person name="Birren B."/>
        </authorList>
    </citation>
    <scope>NUCLEOTIDE SEQUENCE [LARGE SCALE GENOMIC DNA]</scope>
    <source>
        <strain evidence="4">DSM 40736 / JCM 4977 / BCRC 1201 / Tue 494</strain>
    </source>
</reference>
<keyword evidence="2" id="KW-0812">Transmembrane</keyword>
<evidence type="ECO:0000313" key="4">
    <source>
        <dbReference type="Proteomes" id="UP000004184"/>
    </source>
</evidence>
<gene>
    <name evidence="3" type="ORF">SSQG_06403</name>
</gene>
<dbReference type="EMBL" id="GG657757">
    <property type="protein sequence ID" value="EFL35885.1"/>
    <property type="molecule type" value="Genomic_DNA"/>
</dbReference>
<feature type="transmembrane region" description="Helical" evidence="2">
    <location>
        <begin position="63"/>
        <end position="82"/>
    </location>
</feature>
<keyword evidence="3" id="KW-0808">Transferase</keyword>
<dbReference type="eggNOG" id="COG5297">
    <property type="taxonomic scope" value="Bacteria"/>
</dbReference>
<dbReference type="AlphaFoldDB" id="D9X457"/>
<evidence type="ECO:0000256" key="1">
    <source>
        <dbReference type="SAM" id="MobiDB-lite"/>
    </source>
</evidence>
<organism evidence="3 4">
    <name type="scientific">Streptomyces viridochromogenes (strain DSM 40736 / JCM 4977 / BCRC 1201 / Tue 494)</name>
    <dbReference type="NCBI Taxonomy" id="591159"/>
    <lineage>
        <taxon>Bacteria</taxon>
        <taxon>Bacillati</taxon>
        <taxon>Actinomycetota</taxon>
        <taxon>Actinomycetes</taxon>
        <taxon>Kitasatosporales</taxon>
        <taxon>Streptomycetaceae</taxon>
        <taxon>Streptomyces</taxon>
    </lineage>
</organism>
<evidence type="ECO:0000313" key="3">
    <source>
        <dbReference type="EMBL" id="EFL35885.1"/>
    </source>
</evidence>
<name>D9X457_STRVT</name>
<proteinExistence type="predicted"/>
<dbReference type="STRING" id="591159.SSQG_06403"/>
<dbReference type="GO" id="GO:0016301">
    <property type="term" value="F:kinase activity"/>
    <property type="evidence" value="ECO:0007669"/>
    <property type="project" value="UniProtKB-KW"/>
</dbReference>
<evidence type="ECO:0000256" key="2">
    <source>
        <dbReference type="SAM" id="Phobius"/>
    </source>
</evidence>
<keyword evidence="2" id="KW-1133">Transmembrane helix</keyword>
<protein>
    <submittedName>
        <fullName evidence="3">Sugar kinase</fullName>
    </submittedName>
</protein>
<keyword evidence="2" id="KW-0472">Membrane</keyword>
<keyword evidence="3" id="KW-0418">Kinase</keyword>
<dbReference type="Proteomes" id="UP000004184">
    <property type="component" value="Unassembled WGS sequence"/>
</dbReference>